<dbReference type="InterPro" id="IPR028098">
    <property type="entry name" value="Glyco_trans_4-like_N"/>
</dbReference>
<dbReference type="Proteomes" id="UP000537131">
    <property type="component" value="Unassembled WGS sequence"/>
</dbReference>
<dbReference type="InterPro" id="IPR001296">
    <property type="entry name" value="Glyco_trans_1"/>
</dbReference>
<dbReference type="PANTHER" id="PTHR12526">
    <property type="entry name" value="GLYCOSYLTRANSFERASE"/>
    <property type="match status" value="1"/>
</dbReference>
<dbReference type="AlphaFoldDB" id="A0A7Y0EKE0"/>
<protein>
    <submittedName>
        <fullName evidence="3">Glycosyltransferase family 4 protein</fullName>
    </submittedName>
</protein>
<name>A0A7Y0EKE0_9CLOT</name>
<feature type="domain" description="Glycosyl transferase family 1" evidence="1">
    <location>
        <begin position="184"/>
        <end position="343"/>
    </location>
</feature>
<dbReference type="EMBL" id="JABBNI010000063">
    <property type="protein sequence ID" value="NMM65093.1"/>
    <property type="molecule type" value="Genomic_DNA"/>
</dbReference>
<reference evidence="3 4" key="1">
    <citation type="submission" date="2020-06" db="EMBL/GenBank/DDBJ databases">
        <title>Complete Genome Sequence of Clostridium muelleri sp. nov. P21T, an Acid-Alcohol Producing Acetogen Isolated from Old Hay.</title>
        <authorList>
            <person name="Duncan K.E."/>
            <person name="Tanner R.S."/>
        </authorList>
    </citation>
    <scope>NUCLEOTIDE SEQUENCE [LARGE SCALE GENOMIC DNA]</scope>
    <source>
        <strain evidence="3 4">P21</strain>
    </source>
</reference>
<evidence type="ECO:0000313" key="3">
    <source>
        <dbReference type="EMBL" id="NMM65093.1"/>
    </source>
</evidence>
<accession>A0A7Y0EKE0</accession>
<comment type="caution">
    <text evidence="3">The sequence shown here is derived from an EMBL/GenBank/DDBJ whole genome shotgun (WGS) entry which is preliminary data.</text>
</comment>
<dbReference type="Pfam" id="PF13439">
    <property type="entry name" value="Glyco_transf_4"/>
    <property type="match status" value="1"/>
</dbReference>
<organism evidence="3 4">
    <name type="scientific">Clostridium muellerianum</name>
    <dbReference type="NCBI Taxonomy" id="2716538"/>
    <lineage>
        <taxon>Bacteria</taxon>
        <taxon>Bacillati</taxon>
        <taxon>Bacillota</taxon>
        <taxon>Clostridia</taxon>
        <taxon>Eubacteriales</taxon>
        <taxon>Clostridiaceae</taxon>
        <taxon>Clostridium</taxon>
    </lineage>
</organism>
<dbReference type="PANTHER" id="PTHR12526:SF630">
    <property type="entry name" value="GLYCOSYLTRANSFERASE"/>
    <property type="match status" value="1"/>
</dbReference>
<sequence length="365" mass="42430">MKKILIYVDSMNPSGGIERVIANLSNQWINHFNIVLLVKDNKNSFYSLDKRVKYCSLYCPLKINYSNRFLRGWGFLKSVIQSHHKLKKFLKKENPDFIYTSNIINSLEVLIQGSQYSKNLVISEHGSFYGYNSIYMKLKKYVYPRAYKITVPTTMDTEIYLKYGYSAVYIPHLSTFTDVSERSILKNKIVLNVGRLTSDKQQLKLIQIWKEILKKNDEFDWILQIVGKGEEESNLRNYVNKNSMNNNVQFIKPTENIAEYFKNASIFAFTSRNEGFGMVLLEAMSFGVPCISFDCPSGPRDLITNNENGFLIENNNVDEFVEKLQVLIKNYGLRKTMGEKAYEKAKNWDNDSIVQAWVDLFRGKL</sequence>
<dbReference type="GO" id="GO:0016757">
    <property type="term" value="F:glycosyltransferase activity"/>
    <property type="evidence" value="ECO:0007669"/>
    <property type="project" value="InterPro"/>
</dbReference>
<feature type="domain" description="Glycosyltransferase subfamily 4-like N-terminal" evidence="2">
    <location>
        <begin position="15"/>
        <end position="167"/>
    </location>
</feature>
<keyword evidence="4" id="KW-1185">Reference proteome</keyword>
<dbReference type="RefSeq" id="WP_169299685.1">
    <property type="nucleotide sequence ID" value="NZ_JABBNI010000063.1"/>
</dbReference>
<evidence type="ECO:0000259" key="2">
    <source>
        <dbReference type="Pfam" id="PF13439"/>
    </source>
</evidence>
<dbReference type="Gene3D" id="3.40.50.2000">
    <property type="entry name" value="Glycogen Phosphorylase B"/>
    <property type="match status" value="2"/>
</dbReference>
<dbReference type="Pfam" id="PF00534">
    <property type="entry name" value="Glycos_transf_1"/>
    <property type="match status" value="1"/>
</dbReference>
<dbReference type="SUPFAM" id="SSF53756">
    <property type="entry name" value="UDP-Glycosyltransferase/glycogen phosphorylase"/>
    <property type="match status" value="1"/>
</dbReference>
<dbReference type="CDD" id="cd03820">
    <property type="entry name" value="GT4_AmsD-like"/>
    <property type="match status" value="1"/>
</dbReference>
<proteinExistence type="predicted"/>
<gene>
    <name evidence="3" type="ORF">HBE96_21140</name>
</gene>
<keyword evidence="3" id="KW-0808">Transferase</keyword>
<evidence type="ECO:0000313" key="4">
    <source>
        <dbReference type="Proteomes" id="UP000537131"/>
    </source>
</evidence>
<evidence type="ECO:0000259" key="1">
    <source>
        <dbReference type="Pfam" id="PF00534"/>
    </source>
</evidence>